<reference evidence="1" key="2">
    <citation type="submission" date="2023-08" db="EMBL/GenBank/DDBJ databases">
        <title>Isolation, Identification, Denitrification Characteristics of A Highly Efficient Aerobic Denitrifying Bacterial Strain DS2.</title>
        <authorList>
            <person name="Wang H."/>
        </authorList>
    </citation>
    <scope>NUCLEOTIDE SEQUENCE</scope>
    <source>
        <strain evidence="1">DS2</strain>
    </source>
</reference>
<dbReference type="RefSeq" id="WP_252460009.1">
    <property type="nucleotide sequence ID" value="NZ_JAMHFX010000180.1"/>
</dbReference>
<dbReference type="AlphaFoldDB" id="A0AAW5HLI1"/>
<gene>
    <name evidence="1" type="ORF">M8C81_15110</name>
</gene>
<reference evidence="1" key="1">
    <citation type="submission" date="2022-05" db="EMBL/GenBank/DDBJ databases">
        <authorList>
            <person name="Yi M."/>
        </authorList>
    </citation>
    <scope>NUCLEOTIDE SEQUENCE</scope>
    <source>
        <strain evidence="1">DS2</strain>
    </source>
</reference>
<comment type="caution">
    <text evidence="1">The sequence shown here is derived from an EMBL/GenBank/DDBJ whole genome shotgun (WGS) entry which is preliminary data.</text>
</comment>
<dbReference type="SUPFAM" id="SSF159238">
    <property type="entry name" value="SO1590-like"/>
    <property type="match status" value="1"/>
</dbReference>
<accession>A0AAW5HLI1</accession>
<dbReference type="InterPro" id="IPR023159">
    <property type="entry name" value="SO1590-like_sf"/>
</dbReference>
<dbReference type="Gene3D" id="2.40.350.10">
    <property type="entry name" value="SO1590-like"/>
    <property type="match status" value="1"/>
</dbReference>
<organism evidence="1 2">
    <name type="scientific">Pseudomonas putida</name>
    <name type="common">Arthrobacter siderocapsulatus</name>
    <dbReference type="NCBI Taxonomy" id="303"/>
    <lineage>
        <taxon>Bacteria</taxon>
        <taxon>Pseudomonadati</taxon>
        <taxon>Pseudomonadota</taxon>
        <taxon>Gammaproteobacteria</taxon>
        <taxon>Pseudomonadales</taxon>
        <taxon>Pseudomonadaceae</taxon>
        <taxon>Pseudomonas</taxon>
    </lineage>
</organism>
<dbReference type="Pfam" id="PF11528">
    <property type="entry name" value="DUF3224"/>
    <property type="match status" value="1"/>
</dbReference>
<sequence length="101" mass="11095">MESFKGTVNGRTGTFNFVHSASTTGLERNDAIFCIVAGSGTNELKGISGPGRVYIAFQTVGLQHTSITNTAFVTGLDVLLTPVFKWVLLRKRVEPRPPWRR</sequence>
<name>A0AAW5HLI1_PSEPU</name>
<protein>
    <submittedName>
        <fullName evidence="1">DUF3224 domain-containing protein</fullName>
    </submittedName>
</protein>
<proteinExistence type="predicted"/>
<evidence type="ECO:0000313" key="1">
    <source>
        <dbReference type="EMBL" id="MCO1621929.1"/>
    </source>
</evidence>
<dbReference type="EMBL" id="JAMHFX010000180">
    <property type="protein sequence ID" value="MCO1621929.1"/>
    <property type="molecule type" value="Genomic_DNA"/>
</dbReference>
<dbReference type="InterPro" id="IPR021607">
    <property type="entry name" value="DUF3224"/>
</dbReference>
<dbReference type="Proteomes" id="UP001202943">
    <property type="component" value="Unassembled WGS sequence"/>
</dbReference>
<evidence type="ECO:0000313" key="2">
    <source>
        <dbReference type="Proteomes" id="UP001202943"/>
    </source>
</evidence>